<accession>A0A7X0TSP9</accession>
<keyword evidence="2 5" id="KW-0808">Transferase</keyword>
<evidence type="ECO:0000313" key="5">
    <source>
        <dbReference type="EMBL" id="MBB6542368.1"/>
    </source>
</evidence>
<evidence type="ECO:0000313" key="6">
    <source>
        <dbReference type="Proteomes" id="UP000537141"/>
    </source>
</evidence>
<evidence type="ECO:0000256" key="1">
    <source>
        <dbReference type="ARBA" id="ARBA00001933"/>
    </source>
</evidence>
<keyword evidence="5" id="KW-0012">Acyltransferase</keyword>
<dbReference type="InterPro" id="IPR004839">
    <property type="entry name" value="Aminotransferase_I/II_large"/>
</dbReference>
<dbReference type="Pfam" id="PF00155">
    <property type="entry name" value="Aminotran_1_2"/>
    <property type="match status" value="1"/>
</dbReference>
<dbReference type="PANTHER" id="PTHR13693">
    <property type="entry name" value="CLASS II AMINOTRANSFERASE/8-AMINO-7-OXONONANOATE SYNTHASE"/>
    <property type="match status" value="1"/>
</dbReference>
<keyword evidence="3" id="KW-0663">Pyridoxal phosphate</keyword>
<keyword evidence="6" id="KW-1185">Reference proteome</keyword>
<evidence type="ECO:0000256" key="2">
    <source>
        <dbReference type="ARBA" id="ARBA00022679"/>
    </source>
</evidence>
<sequence>MSFKFLKEQVRQQQHLSLFRERSLITAQTGTEIIVDGEKYLNFSSNDYLGLNQHKDINKALIEGVDRFGLCASASSLVTGFNYAHQALEEKICQWLNKPRCLLYASGFAANTGVIQALAQNNVKFILDKLSHASLIDAVINDKQSFKRFAHNNYEQLARIMATQNDHNQLIISEGVFSMDGDSADIVQLNTLAQRYNAKTYIDDAHSIGVVGDKGQGSSYYCESDLTMATFGKAIATNGAFVTCDEDMYQFLVNFSRHYIYSTAMSPAVAWATIKSVELIQKETWRREKINQLSQLFIKMLNDNITLVPTSSSIHAIVIGDAEQTLMAAQKLKRKGIWLTPIRPPTVPTNSSRLRVTICAHHNEQDIKYLAQSINEVVI</sequence>
<dbReference type="Gene3D" id="3.90.1150.10">
    <property type="entry name" value="Aspartate Aminotransferase, domain 1"/>
    <property type="match status" value="1"/>
</dbReference>
<dbReference type="InterPro" id="IPR050087">
    <property type="entry name" value="AON_synthase_class-II"/>
</dbReference>
<dbReference type="AlphaFoldDB" id="A0A7X0TSP9"/>
<dbReference type="Gene3D" id="3.40.640.10">
    <property type="entry name" value="Type I PLP-dependent aspartate aminotransferase-like (Major domain)"/>
    <property type="match status" value="1"/>
</dbReference>
<organism evidence="5 6">
    <name type="scientific">Thalassotalea piscium</name>
    <dbReference type="NCBI Taxonomy" id="1230533"/>
    <lineage>
        <taxon>Bacteria</taxon>
        <taxon>Pseudomonadati</taxon>
        <taxon>Pseudomonadota</taxon>
        <taxon>Gammaproteobacteria</taxon>
        <taxon>Alteromonadales</taxon>
        <taxon>Colwelliaceae</taxon>
        <taxon>Thalassotalea</taxon>
    </lineage>
</organism>
<dbReference type="GO" id="GO:0008710">
    <property type="term" value="F:8-amino-7-oxononanoate synthase activity"/>
    <property type="evidence" value="ECO:0007669"/>
    <property type="project" value="UniProtKB-EC"/>
</dbReference>
<gene>
    <name evidence="5" type="ORF">HNQ55_000855</name>
</gene>
<feature type="domain" description="Aminotransferase class I/classII large" evidence="4">
    <location>
        <begin position="39"/>
        <end position="374"/>
    </location>
</feature>
<dbReference type="GO" id="GO:0030170">
    <property type="term" value="F:pyridoxal phosphate binding"/>
    <property type="evidence" value="ECO:0007669"/>
    <property type="project" value="InterPro"/>
</dbReference>
<dbReference type="RefSeq" id="WP_184422942.1">
    <property type="nucleotide sequence ID" value="NZ_AP027362.1"/>
</dbReference>
<evidence type="ECO:0000256" key="3">
    <source>
        <dbReference type="ARBA" id="ARBA00022898"/>
    </source>
</evidence>
<dbReference type="SUPFAM" id="SSF53383">
    <property type="entry name" value="PLP-dependent transferases"/>
    <property type="match status" value="1"/>
</dbReference>
<dbReference type="EMBL" id="JACHHU010000004">
    <property type="protein sequence ID" value="MBB6542368.1"/>
    <property type="molecule type" value="Genomic_DNA"/>
</dbReference>
<name>A0A7X0TSP9_9GAMM</name>
<dbReference type="PANTHER" id="PTHR13693:SF100">
    <property type="entry name" value="8-AMINO-7-OXONONANOATE SYNTHASE"/>
    <property type="match status" value="1"/>
</dbReference>
<dbReference type="InterPro" id="IPR015421">
    <property type="entry name" value="PyrdxlP-dep_Trfase_major"/>
</dbReference>
<reference evidence="5 6" key="1">
    <citation type="submission" date="2020-08" db="EMBL/GenBank/DDBJ databases">
        <title>Genomic Encyclopedia of Type Strains, Phase IV (KMG-IV): sequencing the most valuable type-strain genomes for metagenomic binning, comparative biology and taxonomic classification.</title>
        <authorList>
            <person name="Goeker M."/>
        </authorList>
    </citation>
    <scope>NUCLEOTIDE SEQUENCE [LARGE SCALE GENOMIC DNA]</scope>
    <source>
        <strain evidence="5 6">DSM 26287</strain>
    </source>
</reference>
<comment type="cofactor">
    <cofactor evidence="1">
        <name>pyridoxal 5'-phosphate</name>
        <dbReference type="ChEBI" id="CHEBI:597326"/>
    </cofactor>
</comment>
<protein>
    <submittedName>
        <fullName evidence="5">8-amino-7-oxononanoate synthase</fullName>
        <ecNumber evidence="5">2.3.1.47</ecNumber>
    </submittedName>
</protein>
<evidence type="ECO:0000259" key="4">
    <source>
        <dbReference type="Pfam" id="PF00155"/>
    </source>
</evidence>
<dbReference type="InterPro" id="IPR015424">
    <property type="entry name" value="PyrdxlP-dep_Trfase"/>
</dbReference>
<comment type="caution">
    <text evidence="5">The sequence shown here is derived from an EMBL/GenBank/DDBJ whole genome shotgun (WGS) entry which is preliminary data.</text>
</comment>
<dbReference type="EC" id="2.3.1.47" evidence="5"/>
<proteinExistence type="predicted"/>
<dbReference type="InterPro" id="IPR015422">
    <property type="entry name" value="PyrdxlP-dep_Trfase_small"/>
</dbReference>
<dbReference type="GO" id="GO:0009102">
    <property type="term" value="P:biotin biosynthetic process"/>
    <property type="evidence" value="ECO:0007669"/>
    <property type="project" value="TreeGrafter"/>
</dbReference>
<dbReference type="Proteomes" id="UP000537141">
    <property type="component" value="Unassembled WGS sequence"/>
</dbReference>